<keyword evidence="3" id="KW-1185">Reference proteome</keyword>
<evidence type="ECO:0000313" key="2">
    <source>
        <dbReference type="EMBL" id="MVA99765.1"/>
    </source>
</evidence>
<dbReference type="EMBL" id="WPHG01000007">
    <property type="protein sequence ID" value="MVA99765.1"/>
    <property type="molecule type" value="Genomic_DNA"/>
</dbReference>
<sequence>MCANCGFPSAPGHWTEAGASTPTDRLRARFRRAQLLQSVLPAFGLSVHDDGAIPGVTLSDRTGRHEMVDDVSEVWRAAERMSGRVIDPLDPQFLAEACDAEEREDT</sequence>
<evidence type="ECO:0000313" key="3">
    <source>
        <dbReference type="Proteomes" id="UP000463224"/>
    </source>
</evidence>
<evidence type="ECO:0000256" key="1">
    <source>
        <dbReference type="SAM" id="MobiDB-lite"/>
    </source>
</evidence>
<protein>
    <submittedName>
        <fullName evidence="2">Uncharacterized protein</fullName>
    </submittedName>
</protein>
<proteinExistence type="predicted"/>
<comment type="caution">
    <text evidence="2">The sequence shown here is derived from an EMBL/GenBank/DDBJ whole genome shotgun (WGS) entry which is preliminary data.</text>
</comment>
<feature type="region of interest" description="Disordered" evidence="1">
    <location>
        <begin position="1"/>
        <end position="21"/>
    </location>
</feature>
<name>A0A844QKE1_9HYPH</name>
<accession>A0A844QKE1</accession>
<dbReference type="AlphaFoldDB" id="A0A844QKE1"/>
<gene>
    <name evidence="2" type="ORF">GN330_21150</name>
</gene>
<dbReference type="Proteomes" id="UP000463224">
    <property type="component" value="Unassembled WGS sequence"/>
</dbReference>
<organism evidence="2 3">
    <name type="scientific">Nitratireductor arenosus</name>
    <dbReference type="NCBI Taxonomy" id="2682096"/>
    <lineage>
        <taxon>Bacteria</taxon>
        <taxon>Pseudomonadati</taxon>
        <taxon>Pseudomonadota</taxon>
        <taxon>Alphaproteobacteria</taxon>
        <taxon>Hyphomicrobiales</taxon>
        <taxon>Phyllobacteriaceae</taxon>
        <taxon>Nitratireductor</taxon>
    </lineage>
</organism>
<reference evidence="2 3" key="1">
    <citation type="submission" date="2019-12" db="EMBL/GenBank/DDBJ databases">
        <title>Nitratireductor arenosus sp. nov., Isolated from sea sand, Jeju island, South Korea.</title>
        <authorList>
            <person name="Kim W."/>
        </authorList>
    </citation>
    <scope>NUCLEOTIDE SEQUENCE [LARGE SCALE GENOMIC DNA]</scope>
    <source>
        <strain evidence="2 3">CAU 1489</strain>
    </source>
</reference>
<dbReference type="RefSeq" id="WP_156715291.1">
    <property type="nucleotide sequence ID" value="NZ_WPHG01000007.1"/>
</dbReference>